<dbReference type="AlphaFoldDB" id="A0A0K0FUL5"/>
<reference evidence="3" key="2">
    <citation type="submission" date="2015-08" db="UniProtKB">
        <authorList>
            <consortium name="WormBaseParasite"/>
        </authorList>
    </citation>
    <scope>IDENTIFICATION</scope>
</reference>
<proteinExistence type="predicted"/>
<protein>
    <submittedName>
        <fullName evidence="3">Uncharacterized protein</fullName>
    </submittedName>
</protein>
<name>A0A0K0FUL5_STRVS</name>
<dbReference type="WBParaSite" id="SVE_1602800.1">
    <property type="protein sequence ID" value="SVE_1602800.1"/>
    <property type="gene ID" value="SVE_1602800"/>
</dbReference>
<evidence type="ECO:0000256" key="1">
    <source>
        <dbReference type="SAM" id="MobiDB-lite"/>
    </source>
</evidence>
<organism evidence="2 3">
    <name type="scientific">Strongyloides venezuelensis</name>
    <name type="common">Threadworm</name>
    <dbReference type="NCBI Taxonomy" id="75913"/>
    <lineage>
        <taxon>Eukaryota</taxon>
        <taxon>Metazoa</taxon>
        <taxon>Ecdysozoa</taxon>
        <taxon>Nematoda</taxon>
        <taxon>Chromadorea</taxon>
        <taxon>Rhabditida</taxon>
        <taxon>Tylenchina</taxon>
        <taxon>Panagrolaimomorpha</taxon>
        <taxon>Strongyloidoidea</taxon>
        <taxon>Strongyloididae</taxon>
        <taxon>Strongyloides</taxon>
    </lineage>
</organism>
<sequence length="274" mass="31213">MEDREEKIKRLKEARSKYSDLTRLKLNKTTSSREFSLGQVRKVENNFKPLQENYKKILENKSECTTPVSQRFSLRPKQSIISTKVTSVAPSKGKIENIENLTVTDAGKKRAMELLETVARRNNLSSDVKGSPTKCLSSNFTEQLALNIENKETKENVRDFSVIEEQVVVSEVTDTIKKAKSSRRVCFADDSTTLTYSYNETLTDDFVCETPISSKFSRQPRQSVFGVKQQKNTNPPPTTRSIDSIPVTEEGRKKAMEHLYRLIETSCSRNRANV</sequence>
<feature type="region of interest" description="Disordered" evidence="1">
    <location>
        <begin position="223"/>
        <end position="248"/>
    </location>
</feature>
<evidence type="ECO:0000313" key="2">
    <source>
        <dbReference type="Proteomes" id="UP000035680"/>
    </source>
</evidence>
<dbReference type="Proteomes" id="UP000035680">
    <property type="component" value="Unassembled WGS sequence"/>
</dbReference>
<reference evidence="2" key="1">
    <citation type="submission" date="2014-07" db="EMBL/GenBank/DDBJ databases">
        <authorList>
            <person name="Martin A.A"/>
            <person name="De Silva N."/>
        </authorList>
    </citation>
    <scope>NUCLEOTIDE SEQUENCE</scope>
</reference>
<evidence type="ECO:0000313" key="3">
    <source>
        <dbReference type="WBParaSite" id="SVE_1602800.1"/>
    </source>
</evidence>
<accession>A0A0K0FUL5</accession>
<keyword evidence="2" id="KW-1185">Reference proteome</keyword>